<name>A0A7J6U055_PEROL</name>
<evidence type="ECO:0000256" key="1">
    <source>
        <dbReference type="SAM" id="MobiDB-lite"/>
    </source>
</evidence>
<reference evidence="3 4" key="1">
    <citation type="submission" date="2020-04" db="EMBL/GenBank/DDBJ databases">
        <title>Perkinsus olseni comparative genomics.</title>
        <authorList>
            <person name="Bogema D.R."/>
        </authorList>
    </citation>
    <scope>NUCLEOTIDE SEQUENCE [LARGE SCALE GENOMIC DNA]</scope>
    <source>
        <strain evidence="3">ATCC PRA-205</strain>
    </source>
</reference>
<feature type="compositionally biased region" description="Acidic residues" evidence="1">
    <location>
        <begin position="325"/>
        <end position="334"/>
    </location>
</feature>
<keyword evidence="2" id="KW-0472">Membrane</keyword>
<gene>
    <name evidence="3" type="ORF">FOZ62_006798</name>
</gene>
<dbReference type="EMBL" id="JABANM010003877">
    <property type="protein sequence ID" value="KAF4750121.1"/>
    <property type="molecule type" value="Genomic_DNA"/>
</dbReference>
<feature type="transmembrane region" description="Helical" evidence="2">
    <location>
        <begin position="130"/>
        <end position="149"/>
    </location>
</feature>
<protein>
    <submittedName>
        <fullName evidence="3">Uncharacterized protein</fullName>
    </submittedName>
</protein>
<feature type="compositionally biased region" description="Low complexity" evidence="1">
    <location>
        <begin position="76"/>
        <end position="87"/>
    </location>
</feature>
<feature type="region of interest" description="Disordered" evidence="1">
    <location>
        <begin position="314"/>
        <end position="334"/>
    </location>
</feature>
<feature type="region of interest" description="Disordered" evidence="1">
    <location>
        <begin position="55"/>
        <end position="118"/>
    </location>
</feature>
<evidence type="ECO:0000256" key="2">
    <source>
        <dbReference type="SAM" id="Phobius"/>
    </source>
</evidence>
<evidence type="ECO:0000313" key="4">
    <source>
        <dbReference type="Proteomes" id="UP000574390"/>
    </source>
</evidence>
<accession>A0A7J6U055</accession>
<sequence>VRMIAIMFSKDASHQAIRSNSVERTMSALAQRRDLMDGAAQGTCFANTQGIPGLPGSGSFGMAGQPPVAGMMPSSQQQQVQQQQQQQPTGAPQTYPTVPPTAANPPSDNNHKAPDDIGYDAASARSANRVSFLVLGAAASLGALIGLWLRGAMWESLFSSSFGHLFNGMLHHHHGETFSAFSLRSVEASGDGDAKGSIESSFAGGMAPPPPSGAQPGVGLPQPPQSGFGPQGFGPPPPSSTLPPGVSPTPPPPGGLGSGVQQPVNAYGPTSAEPPSVRVSGDAYANEANRAAERISMLVLGGAAACGTLAGMWLAKPGGAAGGDSDSDMDSDND</sequence>
<proteinExistence type="predicted"/>
<feature type="region of interest" description="Disordered" evidence="1">
    <location>
        <begin position="188"/>
        <end position="281"/>
    </location>
</feature>
<dbReference type="Proteomes" id="UP000574390">
    <property type="component" value="Unassembled WGS sequence"/>
</dbReference>
<dbReference type="AlphaFoldDB" id="A0A7J6U055"/>
<keyword evidence="2" id="KW-0812">Transmembrane</keyword>
<evidence type="ECO:0000313" key="3">
    <source>
        <dbReference type="EMBL" id="KAF4750121.1"/>
    </source>
</evidence>
<feature type="compositionally biased region" description="Pro residues" evidence="1">
    <location>
        <begin position="233"/>
        <end position="254"/>
    </location>
</feature>
<feature type="non-terminal residue" evidence="3">
    <location>
        <position position="1"/>
    </location>
</feature>
<organism evidence="3 4">
    <name type="scientific">Perkinsus olseni</name>
    <name type="common">Perkinsus atlanticus</name>
    <dbReference type="NCBI Taxonomy" id="32597"/>
    <lineage>
        <taxon>Eukaryota</taxon>
        <taxon>Sar</taxon>
        <taxon>Alveolata</taxon>
        <taxon>Perkinsozoa</taxon>
        <taxon>Perkinsea</taxon>
        <taxon>Perkinsida</taxon>
        <taxon>Perkinsidae</taxon>
        <taxon>Perkinsus</taxon>
    </lineage>
</organism>
<comment type="caution">
    <text evidence="3">The sequence shown here is derived from an EMBL/GenBank/DDBJ whole genome shotgun (WGS) entry which is preliminary data.</text>
</comment>
<keyword evidence="2" id="KW-1133">Transmembrane helix</keyword>